<dbReference type="GO" id="GO:0051480">
    <property type="term" value="P:regulation of cytosolic calcium ion concentration"/>
    <property type="evidence" value="ECO:0007669"/>
    <property type="project" value="TreeGrafter"/>
</dbReference>
<accession>Q4S500</accession>
<dbReference type="InterPro" id="IPR002153">
    <property type="entry name" value="TRPC_channel"/>
</dbReference>
<evidence type="ECO:0000256" key="2">
    <source>
        <dbReference type="ARBA" id="ARBA00022448"/>
    </source>
</evidence>
<evidence type="ECO:0000256" key="9">
    <source>
        <dbReference type="ARBA" id="ARBA00023303"/>
    </source>
</evidence>
<dbReference type="EMBL" id="CAAE01014737">
    <property type="protein sequence ID" value="CAG04282.1"/>
    <property type="molecule type" value="Genomic_DNA"/>
</dbReference>
<evidence type="ECO:0000256" key="6">
    <source>
        <dbReference type="ARBA" id="ARBA00023043"/>
    </source>
</evidence>
<evidence type="ECO:0000256" key="8">
    <source>
        <dbReference type="ARBA" id="ARBA00023136"/>
    </source>
</evidence>
<evidence type="ECO:0000259" key="12">
    <source>
        <dbReference type="SMART" id="SM01420"/>
    </source>
</evidence>
<feature type="domain" description="Transient receptor ion channel" evidence="12">
    <location>
        <begin position="204"/>
        <end position="266"/>
    </location>
</feature>
<dbReference type="GO" id="GO:0070679">
    <property type="term" value="F:inositol 1,4,5 trisphosphate binding"/>
    <property type="evidence" value="ECO:0007669"/>
    <property type="project" value="TreeGrafter"/>
</dbReference>
<dbReference type="InterPro" id="IPR036770">
    <property type="entry name" value="Ankyrin_rpt-contain_sf"/>
</dbReference>
<evidence type="ECO:0000256" key="5">
    <source>
        <dbReference type="ARBA" id="ARBA00022989"/>
    </source>
</evidence>
<feature type="transmembrane region" description="Helical" evidence="11">
    <location>
        <begin position="428"/>
        <end position="452"/>
    </location>
</feature>
<reference evidence="13" key="1">
    <citation type="journal article" date="2004" name="Nature">
        <title>Genome duplication in the teleost fish Tetraodon nigroviridis reveals the early vertebrate proto-karyotype.</title>
        <authorList>
            <person name="Jaillon O."/>
            <person name="Aury J.-M."/>
            <person name="Brunet F."/>
            <person name="Petit J.-L."/>
            <person name="Stange-Thomann N."/>
            <person name="Mauceli E."/>
            <person name="Bouneau L."/>
            <person name="Fischer C."/>
            <person name="Ozouf-Costaz C."/>
            <person name="Bernot A."/>
            <person name="Nicaud S."/>
            <person name="Jaffe D."/>
            <person name="Fisher S."/>
            <person name="Lutfalla G."/>
            <person name="Dossat C."/>
            <person name="Segurens B."/>
            <person name="Dasilva C."/>
            <person name="Salanoubat M."/>
            <person name="Levy M."/>
            <person name="Boudet N."/>
            <person name="Castellano S."/>
            <person name="Anthouard V."/>
            <person name="Jubin C."/>
            <person name="Castelli V."/>
            <person name="Katinka M."/>
            <person name="Vacherie B."/>
            <person name="Biemont C."/>
            <person name="Skalli Z."/>
            <person name="Cattolico L."/>
            <person name="Poulain J."/>
            <person name="De Berardinis V."/>
            <person name="Cruaud C."/>
            <person name="Duprat S."/>
            <person name="Brottier P."/>
            <person name="Coutanceau J.-P."/>
            <person name="Gouzy J."/>
            <person name="Parra G."/>
            <person name="Lardier G."/>
            <person name="Chapple C."/>
            <person name="McKernan K.J."/>
            <person name="McEwan P."/>
            <person name="Bosak S."/>
            <person name="Kellis M."/>
            <person name="Volff J.-N."/>
            <person name="Guigo R."/>
            <person name="Zody M.C."/>
            <person name="Mesirov J."/>
            <person name="Lindblad-Toh K."/>
            <person name="Birren B."/>
            <person name="Nusbaum C."/>
            <person name="Kahn D."/>
            <person name="Robinson-Rechavi M."/>
            <person name="Laudet V."/>
            <person name="Schachter V."/>
            <person name="Quetier F."/>
            <person name="Saurin W."/>
            <person name="Scarpelli C."/>
            <person name="Wincker P."/>
            <person name="Lander E.S."/>
            <person name="Weissenbach J."/>
            <person name="Roest Crollius H."/>
        </authorList>
    </citation>
    <scope>NUCLEOTIDE SEQUENCE [LARGE SCALE GENOMIC DNA]</scope>
</reference>
<feature type="transmembrane region" description="Helical" evidence="11">
    <location>
        <begin position="667"/>
        <end position="690"/>
    </location>
</feature>
<comment type="catalytic activity">
    <reaction evidence="10">
        <text>Ca(2+)(in) = Ca(2+)(out)</text>
        <dbReference type="Rhea" id="RHEA:29671"/>
        <dbReference type="ChEBI" id="CHEBI:29108"/>
    </reaction>
</comment>
<keyword evidence="4" id="KW-0677">Repeat</keyword>
<keyword evidence="8 11" id="KW-0472">Membrane</keyword>
<dbReference type="GO" id="GO:0005886">
    <property type="term" value="C:plasma membrane"/>
    <property type="evidence" value="ECO:0007669"/>
    <property type="project" value="TreeGrafter"/>
</dbReference>
<evidence type="ECO:0000256" key="11">
    <source>
        <dbReference type="SAM" id="Phobius"/>
    </source>
</evidence>
<keyword evidence="6" id="KW-0040">ANK repeat</keyword>
<dbReference type="OrthoDB" id="2373987at2759"/>
<feature type="transmembrane region" description="Helical" evidence="11">
    <location>
        <begin position="396"/>
        <end position="416"/>
    </location>
</feature>
<feature type="transmembrane region" description="Helical" evidence="11">
    <location>
        <begin position="541"/>
        <end position="562"/>
    </location>
</feature>
<organism evidence="13">
    <name type="scientific">Tetraodon nigroviridis</name>
    <name type="common">Spotted green pufferfish</name>
    <name type="synonym">Chelonodon nigroviridis</name>
    <dbReference type="NCBI Taxonomy" id="99883"/>
    <lineage>
        <taxon>Eukaryota</taxon>
        <taxon>Metazoa</taxon>
        <taxon>Chordata</taxon>
        <taxon>Craniata</taxon>
        <taxon>Vertebrata</taxon>
        <taxon>Euteleostomi</taxon>
        <taxon>Actinopterygii</taxon>
        <taxon>Neopterygii</taxon>
        <taxon>Teleostei</taxon>
        <taxon>Neoteleostei</taxon>
        <taxon>Acanthomorphata</taxon>
        <taxon>Eupercaria</taxon>
        <taxon>Tetraodontiformes</taxon>
        <taxon>Tetradontoidea</taxon>
        <taxon>Tetraodontidae</taxon>
        <taxon>Tetraodon</taxon>
    </lineage>
</organism>
<feature type="transmembrane region" description="Helical" evidence="11">
    <location>
        <begin position="464"/>
        <end position="482"/>
    </location>
</feature>
<dbReference type="PRINTS" id="PR01097">
    <property type="entry name" value="TRNSRECEPTRP"/>
</dbReference>
<evidence type="ECO:0000256" key="10">
    <source>
        <dbReference type="ARBA" id="ARBA00036634"/>
    </source>
</evidence>
<keyword evidence="7" id="KW-0406">Ion transport</keyword>
<proteinExistence type="predicted"/>
<dbReference type="Pfam" id="PF08344">
    <property type="entry name" value="TRP_2"/>
    <property type="match status" value="1"/>
</dbReference>
<keyword evidence="9" id="KW-0407">Ion channel</keyword>
<feature type="transmembrane region" description="Helical" evidence="11">
    <location>
        <begin position="642"/>
        <end position="661"/>
    </location>
</feature>
<feature type="transmembrane region" description="Helical" evidence="11">
    <location>
        <begin position="582"/>
        <end position="604"/>
    </location>
</feature>
<dbReference type="InterPro" id="IPR002110">
    <property type="entry name" value="Ankyrin_rpt"/>
</dbReference>
<dbReference type="Pfam" id="PF00520">
    <property type="entry name" value="Ion_trans"/>
    <property type="match status" value="1"/>
</dbReference>
<dbReference type="GO" id="GO:0015279">
    <property type="term" value="F:store-operated calcium channel activity"/>
    <property type="evidence" value="ECO:0007669"/>
    <property type="project" value="TreeGrafter"/>
</dbReference>
<dbReference type="SMART" id="SM01420">
    <property type="entry name" value="TRP_2"/>
    <property type="match status" value="1"/>
</dbReference>
<dbReference type="SMART" id="SM00248">
    <property type="entry name" value="ANK"/>
    <property type="match status" value="3"/>
</dbReference>
<dbReference type="InterPro" id="IPR005821">
    <property type="entry name" value="Ion_trans_dom"/>
</dbReference>
<sequence>MAALYQGTDASSPDKYLALKDVREVKEETTLDEKLFLLACEKGDYYMVKKLLEENRNGELNINCVDVLGRDAITIAIENENLDILQLLLDHGCQATDALLVAIDSEVVGAVDILLNHRPRRSSKPSIAVSVLSFPNGFPCCLYLCTPTEAVLLQKLMQRIQNPEYSTTMDVAPVILAAHRNNYEILTMLLKQDISLPRPHAVGCECTLCNAKNKKDSLRHSRFRLDIYRCLASPSLIMLTEEDPILRAFELSADLKELSLVEVEFRYDCHQFKSTLRHVRCLQTCRFTQGLPDFFPFCFRNDYEELAKQCKMFAKDLLAQARNSRELEVILNHTSSEDHVDKRGLLEERMNLSRLKLAIKYNQKEFVAQSNCQQFLNTVWFGETASYRRKHTCLKMATVLSVAVLWPLLSVCYLLVPRSRMGQLIHTPFVKFIIHSASYLTFLLLLNLYSLVYNESKKNTMGPPLGMIDYLLILWIIGMVWSDVKRLWYQGLEDFLEESRNQLGFVMNSLYLATFALKIVAHSKVVTVFKRKNWDAFHPIVVAEGLFAFANVLSYLRLFFMYTTSSILGPLQISMGQMLQEFGKFLGLFLLVLFSFTIGLTQLYGKDQKDPDKNPSKDCEGIFCQQQSNDAFHTFMGTCYALFWYIFSLAHVALFVTRISYTEELRSFVGAMIIGTYNIVVVIVLTKLLVAMLHKSFRQIANHEDKEWKFARAKLWLSYFDDKCTLPPPFNIIPSPKTVCYLLTSMSKWICSHTSKGKVKRQNSLKVRKLTPTSTKDGSICSSCFYLLHFSPQEWKNLKQKRDENYQKIMCCLVHRYLTSTRQKMQSTDQATVENLNDLRQDLSKFRNEMRDMLGFRTSKYAMFYPRS</sequence>
<keyword evidence="2" id="KW-0813">Transport</keyword>
<keyword evidence="5 11" id="KW-1133">Transmembrane helix</keyword>
<evidence type="ECO:0000256" key="1">
    <source>
        <dbReference type="ARBA" id="ARBA00004141"/>
    </source>
</evidence>
<evidence type="ECO:0000256" key="7">
    <source>
        <dbReference type="ARBA" id="ARBA00023065"/>
    </source>
</evidence>
<dbReference type="GO" id="GO:0034703">
    <property type="term" value="C:cation channel complex"/>
    <property type="evidence" value="ECO:0007669"/>
    <property type="project" value="TreeGrafter"/>
</dbReference>
<name>Q4S500_TETNG</name>
<dbReference type="FunFam" id="1.10.287.70:FF:000266">
    <property type="entry name" value="Transient receptor potential cation channel subfamily c member 1"/>
    <property type="match status" value="1"/>
</dbReference>
<evidence type="ECO:0000256" key="4">
    <source>
        <dbReference type="ARBA" id="ARBA00022737"/>
    </source>
</evidence>
<keyword evidence="3 11" id="KW-0812">Transmembrane</keyword>
<dbReference type="Gene3D" id="1.10.287.70">
    <property type="match status" value="1"/>
</dbReference>
<comment type="subcellular location">
    <subcellularLocation>
        <location evidence="1">Membrane</location>
        <topology evidence="1">Multi-pass membrane protein</topology>
    </subcellularLocation>
</comment>
<dbReference type="Gene3D" id="1.25.40.20">
    <property type="entry name" value="Ankyrin repeat-containing domain"/>
    <property type="match status" value="1"/>
</dbReference>
<protein>
    <submittedName>
        <fullName evidence="13">Chromosome 6 SCAF14737, whole genome shotgun sequence</fullName>
    </submittedName>
</protein>
<dbReference type="AlphaFoldDB" id="Q4S500"/>
<dbReference type="KEGG" id="tng:GSTEN00023957G001"/>
<dbReference type="SUPFAM" id="SSF48403">
    <property type="entry name" value="Ankyrin repeat"/>
    <property type="match status" value="1"/>
</dbReference>
<evidence type="ECO:0000313" key="13">
    <source>
        <dbReference type="EMBL" id="CAG04282.1"/>
    </source>
</evidence>
<dbReference type="PANTHER" id="PTHR10117">
    <property type="entry name" value="TRANSIENT RECEPTOR POTENTIAL CHANNEL"/>
    <property type="match status" value="1"/>
</dbReference>
<reference evidence="13" key="2">
    <citation type="submission" date="2004-02" db="EMBL/GenBank/DDBJ databases">
        <authorList>
            <consortium name="Genoscope"/>
            <consortium name="Whitehead Institute Centre for Genome Research"/>
        </authorList>
    </citation>
    <scope>NUCLEOTIDE SEQUENCE</scope>
</reference>
<evidence type="ECO:0000256" key="3">
    <source>
        <dbReference type="ARBA" id="ARBA00022692"/>
    </source>
</evidence>
<dbReference type="Pfam" id="PF12796">
    <property type="entry name" value="Ank_2"/>
    <property type="match status" value="1"/>
</dbReference>
<gene>
    <name evidence="13" type="ORF">GSTENG00023957001</name>
</gene>
<dbReference type="InterPro" id="IPR013555">
    <property type="entry name" value="TRP_dom"/>
</dbReference>
<dbReference type="PANTHER" id="PTHR10117:SF56">
    <property type="entry name" value="SHORT TRANSIENT RECEPTOR POTENTIAL CHANNEL 1"/>
    <property type="match status" value="1"/>
</dbReference>
<feature type="transmembrane region" description="Helical" evidence="11">
    <location>
        <begin position="502"/>
        <end position="521"/>
    </location>
</feature>